<keyword evidence="3" id="KW-1185">Reference proteome</keyword>
<dbReference type="PANTHER" id="PTHR23260">
    <property type="entry name" value="KERATIN ASSOCIATED PROTEIN 3-3-RELATED"/>
    <property type="match status" value="1"/>
</dbReference>
<evidence type="ECO:0000313" key="3">
    <source>
        <dbReference type="Proteomes" id="UP000527355"/>
    </source>
</evidence>
<dbReference type="AlphaFoldDB" id="A0A7J7ZWU7"/>
<proteinExistence type="predicted"/>
<dbReference type="Proteomes" id="UP000527355">
    <property type="component" value="Unassembled WGS sequence"/>
</dbReference>
<dbReference type="EMBL" id="JABWUV010000002">
    <property type="protein sequence ID" value="KAF6378591.1"/>
    <property type="molecule type" value="Genomic_DNA"/>
</dbReference>
<dbReference type="GO" id="GO:0005198">
    <property type="term" value="F:structural molecule activity"/>
    <property type="evidence" value="ECO:0007669"/>
    <property type="project" value="InterPro"/>
</dbReference>
<reference evidence="2 3" key="1">
    <citation type="journal article" date="2020" name="Nature">
        <title>Six reference-quality genomes reveal evolution of bat adaptations.</title>
        <authorList>
            <person name="Jebb D."/>
            <person name="Huang Z."/>
            <person name="Pippel M."/>
            <person name="Hughes G.M."/>
            <person name="Lavrichenko K."/>
            <person name="Devanna P."/>
            <person name="Winkler S."/>
            <person name="Jermiin L.S."/>
            <person name="Skirmuntt E.C."/>
            <person name="Katzourakis A."/>
            <person name="Burkitt-Gray L."/>
            <person name="Ray D.A."/>
            <person name="Sullivan K.A.M."/>
            <person name="Roscito J.G."/>
            <person name="Kirilenko B.M."/>
            <person name="Davalos L.M."/>
            <person name="Corthals A.P."/>
            <person name="Power M.L."/>
            <person name="Jones G."/>
            <person name="Ransome R.D."/>
            <person name="Dechmann D.K.N."/>
            <person name="Locatelli A.G."/>
            <person name="Puechmaille S.J."/>
            <person name="Fedrigo O."/>
            <person name="Jarvis E.D."/>
            <person name="Hiller M."/>
            <person name="Vernes S.C."/>
            <person name="Myers E.W."/>
            <person name="Teeling E.C."/>
        </authorList>
    </citation>
    <scope>NUCLEOTIDE SEQUENCE [LARGE SCALE GENOMIC DNA]</scope>
    <source>
        <strain evidence="2">MMyoMyo1</strain>
        <tissue evidence="2">Flight muscle</tissue>
    </source>
</reference>
<protein>
    <submittedName>
        <fullName evidence="2">Keratin associated protein 24-1</fullName>
    </submittedName>
</protein>
<accession>A0A7J7ZWU7</accession>
<evidence type="ECO:0000256" key="1">
    <source>
        <dbReference type="ARBA" id="ARBA00022744"/>
    </source>
</evidence>
<dbReference type="GO" id="GO:0045095">
    <property type="term" value="C:keratin filament"/>
    <property type="evidence" value="ECO:0007669"/>
    <property type="project" value="InterPro"/>
</dbReference>
<comment type="caution">
    <text evidence="2">The sequence shown here is derived from an EMBL/GenBank/DDBJ whole genome shotgun (WGS) entry which is preliminary data.</text>
</comment>
<dbReference type="PANTHER" id="PTHR23260:SF2">
    <property type="entry name" value="KERATIN-ASSOCIATED PROTEIN 24-1"/>
    <property type="match status" value="1"/>
</dbReference>
<organism evidence="2 3">
    <name type="scientific">Myotis myotis</name>
    <name type="common">Greater mouse-eared bat</name>
    <name type="synonym">Vespertilio myotis</name>
    <dbReference type="NCBI Taxonomy" id="51298"/>
    <lineage>
        <taxon>Eukaryota</taxon>
        <taxon>Metazoa</taxon>
        <taxon>Chordata</taxon>
        <taxon>Craniata</taxon>
        <taxon>Vertebrata</taxon>
        <taxon>Euteleostomi</taxon>
        <taxon>Mammalia</taxon>
        <taxon>Eutheria</taxon>
        <taxon>Laurasiatheria</taxon>
        <taxon>Chiroptera</taxon>
        <taxon>Yangochiroptera</taxon>
        <taxon>Vespertilionidae</taxon>
        <taxon>Myotis</taxon>
    </lineage>
</organism>
<dbReference type="InterPro" id="IPR007659">
    <property type="entry name" value="Keratin_matx"/>
</dbReference>
<sequence>MHPGSLCLLGAPCAPRCCDPGAPSVAVCSGDTSSAFGLCLPSCHQGTLWLLDDGQGGHGHAWSCEPSACTMSWDPQTCCAPGRCPAPAGGTACSAWGTPNAGPGPGPCPGRRPSCRPCTWTQGRAPHGPTCSPCAPAAGRTLGVGPPRLARLGCFPGSALPLPPCRRGGPWGRSCGNPGSIPGFAPSHCVASSCQSRNCVLRDGPWPRLRPASCPPLSCVSRNIRPLSHLPGTFPPLRYLRSGCRA</sequence>
<dbReference type="GO" id="GO:0005829">
    <property type="term" value="C:cytosol"/>
    <property type="evidence" value="ECO:0007669"/>
    <property type="project" value="UniProtKB-ARBA"/>
</dbReference>
<keyword evidence="1 2" id="KW-0416">Keratin</keyword>
<name>A0A7J7ZWU7_MYOMY</name>
<evidence type="ECO:0000313" key="2">
    <source>
        <dbReference type="EMBL" id="KAF6378591.1"/>
    </source>
</evidence>
<gene>
    <name evidence="2" type="ORF">mMyoMyo1_007525</name>
</gene>